<accession>A0A2N3RHL8</accession>
<comment type="caution">
    <text evidence="1">The sequence shown here is derived from an EMBL/GenBank/DDBJ whole genome shotgun (WGS) entry which is preliminary data.</text>
</comment>
<keyword evidence="4" id="KW-1185">Reference proteome</keyword>
<protein>
    <submittedName>
        <fullName evidence="1">Uncharacterized protein</fullName>
    </submittedName>
</protein>
<dbReference type="EMBL" id="PHKV01000004">
    <property type="protein sequence ID" value="PKV11992.1"/>
    <property type="molecule type" value="Genomic_DNA"/>
</dbReference>
<dbReference type="EMBL" id="PHKW01000004">
    <property type="protein sequence ID" value="PKV16268.1"/>
    <property type="molecule type" value="Genomic_DNA"/>
</dbReference>
<evidence type="ECO:0000313" key="4">
    <source>
        <dbReference type="Proteomes" id="UP000233748"/>
    </source>
</evidence>
<dbReference type="Proteomes" id="UP000233748">
    <property type="component" value="Unassembled WGS sequence"/>
</dbReference>
<dbReference type="AlphaFoldDB" id="A0A2N3RHL8"/>
<name>A0A2N3RHL8_9XANT</name>
<evidence type="ECO:0000313" key="3">
    <source>
        <dbReference type="Proteomes" id="UP000233720"/>
    </source>
</evidence>
<proteinExistence type="predicted"/>
<dbReference type="Proteomes" id="UP000233720">
    <property type="component" value="Unassembled WGS sequence"/>
</dbReference>
<sequence length="142" mass="15911">MALTFQHGVRLDCLFALRMIFALRLCLLEVLPHLRGVLLLRNTILLFAFLSRLRRDRGLHLRLEVEHLLRTGRVGGRAVCISRRSGRPSKGCRVLSMALRLTQRLPDVVTAGHGHHASHPIATALEVRDGAVIPVLPRRIAL</sequence>
<evidence type="ECO:0000313" key="2">
    <source>
        <dbReference type="EMBL" id="PKV16268.1"/>
    </source>
</evidence>
<gene>
    <name evidence="1" type="ORF">XpruCFBP8353_14070</name>
    <name evidence="2" type="ORF">XpruCFBP8354_14055</name>
</gene>
<reference evidence="3 4" key="1">
    <citation type="submission" date="2017-11" db="EMBL/GenBank/DDBJ databases">
        <title>Xanthomonas prunicola sp. nov., a novel pathogen that affects nectarine (Prunus persica var. nectarine) trees.</title>
        <authorList>
            <person name="Lopez M."/>
            <person name="Lopez-Soriano P."/>
            <person name="Garita-Cambronero J."/>
            <person name="Beltran C."/>
            <person name="Taghouti G."/>
            <person name="Portier P."/>
            <person name="Cubero J."/>
            <person name="Fischer-Le Saux M."/>
            <person name="Marco-Noales E."/>
        </authorList>
    </citation>
    <scope>NUCLEOTIDE SEQUENCE [LARGE SCALE GENOMIC DNA]</scope>
    <source>
        <strain evidence="1 3">CFBP8353</strain>
        <strain evidence="2 4">CFBP8354</strain>
    </source>
</reference>
<evidence type="ECO:0000313" key="1">
    <source>
        <dbReference type="EMBL" id="PKV11992.1"/>
    </source>
</evidence>
<organism evidence="1 3">
    <name type="scientific">Xanthomonas prunicola</name>
    <dbReference type="NCBI Taxonomy" id="2053930"/>
    <lineage>
        <taxon>Bacteria</taxon>
        <taxon>Pseudomonadati</taxon>
        <taxon>Pseudomonadota</taxon>
        <taxon>Gammaproteobacteria</taxon>
        <taxon>Lysobacterales</taxon>
        <taxon>Lysobacteraceae</taxon>
        <taxon>Xanthomonas</taxon>
    </lineage>
</organism>